<feature type="transmembrane region" description="Helical" evidence="7">
    <location>
        <begin position="103"/>
        <end position="121"/>
    </location>
</feature>
<feature type="transmembrane region" description="Helical" evidence="7">
    <location>
        <begin position="32"/>
        <end position="61"/>
    </location>
</feature>
<dbReference type="KEGG" id="caci:CLOAM1786"/>
<feature type="transmembrane region" description="Helical" evidence="7">
    <location>
        <begin position="291"/>
        <end position="313"/>
    </location>
</feature>
<dbReference type="eggNOG" id="COG0739">
    <property type="taxonomic scope" value="Bacteria"/>
</dbReference>
<feature type="domain" description="M23ase beta-sheet core" evidence="8">
    <location>
        <begin position="410"/>
        <end position="500"/>
    </location>
</feature>
<dbReference type="AlphaFoldDB" id="B0VJG0"/>
<evidence type="ECO:0000256" key="2">
    <source>
        <dbReference type="ARBA" id="ARBA00005914"/>
    </source>
</evidence>
<evidence type="ECO:0000256" key="4">
    <source>
        <dbReference type="ARBA" id="ARBA00022692"/>
    </source>
</evidence>
<dbReference type="InterPro" id="IPR011055">
    <property type="entry name" value="Dup_hybrid_motif"/>
</dbReference>
<dbReference type="InterPro" id="IPR016047">
    <property type="entry name" value="M23ase_b-sheet_dom"/>
</dbReference>
<dbReference type="EMBL" id="CU466930">
    <property type="protein sequence ID" value="CAO81620.1"/>
    <property type="molecule type" value="Genomic_DNA"/>
</dbReference>
<feature type="transmembrane region" description="Helical" evidence="7">
    <location>
        <begin position="200"/>
        <end position="223"/>
    </location>
</feature>
<keyword evidence="5 7" id="KW-1133">Transmembrane helix</keyword>
<keyword evidence="10" id="KW-1185">Reference proteome</keyword>
<dbReference type="Proteomes" id="UP000002019">
    <property type="component" value="Chromosome"/>
</dbReference>
<comment type="similarity">
    <text evidence="2">Belongs to the urea transporter family.</text>
</comment>
<evidence type="ECO:0000256" key="3">
    <source>
        <dbReference type="ARBA" id="ARBA00022475"/>
    </source>
</evidence>
<evidence type="ECO:0000256" key="5">
    <source>
        <dbReference type="ARBA" id="ARBA00022989"/>
    </source>
</evidence>
<dbReference type="eggNOG" id="COG4413">
    <property type="taxonomic scope" value="Bacteria"/>
</dbReference>
<evidence type="ECO:0000256" key="7">
    <source>
        <dbReference type="SAM" id="Phobius"/>
    </source>
</evidence>
<feature type="transmembrane region" description="Helical" evidence="7">
    <location>
        <begin position="73"/>
        <end position="91"/>
    </location>
</feature>
<evidence type="ECO:0000256" key="1">
    <source>
        <dbReference type="ARBA" id="ARBA00004651"/>
    </source>
</evidence>
<keyword evidence="4 7" id="KW-0812">Transmembrane</keyword>
<dbReference type="GO" id="GO:0004222">
    <property type="term" value="F:metalloendopeptidase activity"/>
    <property type="evidence" value="ECO:0007669"/>
    <property type="project" value="TreeGrafter"/>
</dbReference>
<dbReference type="HOGENOM" id="CLU_408163_0_0_0"/>
<dbReference type="GO" id="GO:0005886">
    <property type="term" value="C:plasma membrane"/>
    <property type="evidence" value="ECO:0007669"/>
    <property type="project" value="UniProtKB-SubCell"/>
</dbReference>
<feature type="transmembrane region" description="Helical" evidence="7">
    <location>
        <begin position="262"/>
        <end position="285"/>
    </location>
</feature>
<comment type="subcellular location">
    <subcellularLocation>
        <location evidence="1">Cell membrane</location>
        <topology evidence="1">Multi-pass membrane protein</topology>
    </subcellularLocation>
</comment>
<dbReference type="CDD" id="cd12797">
    <property type="entry name" value="M23_peptidase"/>
    <property type="match status" value="1"/>
</dbReference>
<dbReference type="InterPro" id="IPR029020">
    <property type="entry name" value="Ammonium/urea_transptr"/>
</dbReference>
<keyword evidence="6 7" id="KW-0472">Membrane</keyword>
<reference evidence="9 10" key="1">
    <citation type="journal article" date="2008" name="J. Bacteriol.">
        <title>'Candidatus Cloacamonas acidaminovorans': genome sequence reconstruction provides a first glimpse of a new bacterial division.</title>
        <authorList>
            <person name="Pelletier E."/>
            <person name="Kreimeyer A."/>
            <person name="Bocs S."/>
            <person name="Rouy Z."/>
            <person name="Gyapay G."/>
            <person name="Chouari R."/>
            <person name="Riviere D."/>
            <person name="Ganesan A."/>
            <person name="Daegelen P."/>
            <person name="Sghir A."/>
            <person name="Cohen G.N."/>
            <person name="Medigue C."/>
            <person name="Weissenbach J."/>
            <person name="Le Paslier D."/>
        </authorList>
    </citation>
    <scope>NUCLEOTIDE SEQUENCE [LARGE SCALE GENOMIC DNA]</scope>
    <source>
        <strain evidence="10">Evry</strain>
    </source>
</reference>
<dbReference type="Gene3D" id="2.70.70.10">
    <property type="entry name" value="Glucose Permease (Domain IIA)"/>
    <property type="match status" value="1"/>
</dbReference>
<organism evidence="9 10">
    <name type="scientific">Cloacimonas acidaminovorans (strain Evry)</name>
    <dbReference type="NCBI Taxonomy" id="459349"/>
    <lineage>
        <taxon>Bacteria</taxon>
        <taxon>Pseudomonadati</taxon>
        <taxon>Candidatus Cloacimonadota</taxon>
        <taxon>Candidatus Cloacimonadia</taxon>
        <taxon>Candidatus Cloacimonadales</taxon>
        <taxon>Candidatus Cloacimonadaceae</taxon>
        <taxon>Candidatus Cloacimonas</taxon>
    </lineage>
</organism>
<dbReference type="InterPro" id="IPR050570">
    <property type="entry name" value="Cell_wall_metabolism_enzyme"/>
</dbReference>
<feature type="transmembrane region" description="Helical" evidence="7">
    <location>
        <begin position="235"/>
        <end position="255"/>
    </location>
</feature>
<accession>B0VJG0</accession>
<name>B0VJG0_CLOAI</name>
<feature type="transmembrane region" description="Helical" evidence="7">
    <location>
        <begin position="175"/>
        <end position="193"/>
    </location>
</feature>
<dbReference type="Pfam" id="PF01551">
    <property type="entry name" value="Peptidase_M23"/>
    <property type="match status" value="1"/>
</dbReference>
<dbReference type="Pfam" id="PF03253">
    <property type="entry name" value="UT"/>
    <property type="match status" value="1"/>
</dbReference>
<dbReference type="STRING" id="459349.CLOAM1786"/>
<protein>
    <recommendedName>
        <fullName evidence="8">M23ase beta-sheet core domain-containing protein</fullName>
    </recommendedName>
</protein>
<evidence type="ECO:0000313" key="10">
    <source>
        <dbReference type="Proteomes" id="UP000002019"/>
    </source>
</evidence>
<dbReference type="SUPFAM" id="SSF51261">
    <property type="entry name" value="Duplicated hybrid motif"/>
    <property type="match status" value="1"/>
</dbReference>
<dbReference type="PANTHER" id="PTHR21666:SF270">
    <property type="entry name" value="MUREIN HYDROLASE ACTIVATOR ENVC"/>
    <property type="match status" value="1"/>
</dbReference>
<evidence type="ECO:0000259" key="8">
    <source>
        <dbReference type="Pfam" id="PF01551"/>
    </source>
</evidence>
<dbReference type="InterPro" id="IPR004937">
    <property type="entry name" value="Urea_transporter"/>
</dbReference>
<feature type="transmembrane region" description="Helical" evidence="7">
    <location>
        <begin position="128"/>
        <end position="149"/>
    </location>
</feature>
<proteinExistence type="inferred from homology"/>
<dbReference type="PANTHER" id="PTHR21666">
    <property type="entry name" value="PEPTIDASE-RELATED"/>
    <property type="match status" value="1"/>
</dbReference>
<keyword evidence="3" id="KW-1003">Cell membrane</keyword>
<sequence length="728" mass="81604">MNWSRFFRSVGSVFLAIPDSYATILFSDSVLLGLMLLTITLLSPVVGLSGLFSLIVAILAARILGFEHWESSSGITAFNSLLAGMMVGYYYPMQIISSSSINYLCFLLLVSLFTLLLYLFSSYLFQQFFRLPSMSLSFSIVAILLWYYFARKGYLSNYPFDKILLFSPTLKLPEFWRLFFISLGSIFFTPEVSAGILVSIALLIITRIGFGLALLGWTLNYILMRLAGVQPGSGVFYSGFNAILIMYAVAGIYLLPGKSSILIGLIATGIGFLFTALFNVVYYYYNAFTGLYTPLAVPVFAFPFNIVVLLVIFSLRLRLKVDKPVMNDYGVFNPELALQTYQERYKRFSHLGIPQFAMPLNGLWTITQGNNGIYTHKLDWAYAWDFEMLNSEGRNYDKENNNLNDYFSFGKPVLASAAGSVVKICEGVADNPIGQVNTKENWGNYVCLSHSYGLYSFYAHLKQGSIRVKVGDYIQKGDCIAQLGNSGRSAVPHLHFQVQLGIEPGSPTRLSHLINYKLIKEDKTLEFIGSGIPKEKETLSALVAEPHLQSILALQQQNEQQLKVTRGKKQSTELWKVHLDLWGNFTIKSTKHTDLSFSVYDGIYNALSLKGNRKSALTAFALLISRLPYSEKQEIYLSDEPALSVIISPALRHIVLLFSPLFPLFSACVHSKIKVNSDFIEVESDITYRILGIPYRNRTGNVSIEKYKGLAALELKKGKKTLLKAETI</sequence>
<evidence type="ECO:0000313" key="9">
    <source>
        <dbReference type="EMBL" id="CAO81620.1"/>
    </source>
</evidence>
<dbReference type="Gene3D" id="1.10.3430.10">
    <property type="entry name" value="Ammonium transporter AmtB like domains"/>
    <property type="match status" value="1"/>
</dbReference>
<evidence type="ECO:0000256" key="6">
    <source>
        <dbReference type="ARBA" id="ARBA00023136"/>
    </source>
</evidence>
<gene>
    <name evidence="9" type="ordered locus">CLOAM1786</name>
</gene>
<dbReference type="GO" id="GO:0015204">
    <property type="term" value="F:urea transmembrane transporter activity"/>
    <property type="evidence" value="ECO:0007669"/>
    <property type="project" value="InterPro"/>
</dbReference>